<keyword evidence="1 6" id="KW-0240">DNA-directed RNA polymerase</keyword>
<dbReference type="InterPro" id="IPR007641">
    <property type="entry name" value="RNA_pol_Rpb2_7"/>
</dbReference>
<feature type="domain" description="DNA-directed RNA polymerase subunit 2 hybrid-binding" evidence="10">
    <location>
        <begin position="676"/>
        <end position="1070"/>
    </location>
</feature>
<dbReference type="InterPro" id="IPR037034">
    <property type="entry name" value="RNA_pol_Rpb2_2_sf"/>
</dbReference>
<dbReference type="InterPro" id="IPR007644">
    <property type="entry name" value="RNA_pol_bsu_protrusion"/>
</dbReference>
<comment type="similarity">
    <text evidence="6 7">Belongs to the RNA polymerase beta chain family.</text>
</comment>
<keyword evidence="3 6" id="KW-0548">Nucleotidyltransferase</keyword>
<dbReference type="PROSITE" id="PS01166">
    <property type="entry name" value="RNA_POL_BETA"/>
    <property type="match status" value="1"/>
</dbReference>
<organism evidence="16 17">
    <name type="scientific">Exiguobacterium antarcticum</name>
    <dbReference type="NCBI Taxonomy" id="132920"/>
    <lineage>
        <taxon>Bacteria</taxon>
        <taxon>Bacillati</taxon>
        <taxon>Bacillota</taxon>
        <taxon>Bacilli</taxon>
        <taxon>Bacillales</taxon>
        <taxon>Bacillales Family XII. Incertae Sedis</taxon>
        <taxon>Exiguobacterium</taxon>
    </lineage>
</organism>
<dbReference type="Pfam" id="PF04560">
    <property type="entry name" value="RNA_pol_Rpb2_7"/>
    <property type="match status" value="1"/>
</dbReference>
<dbReference type="CDD" id="cd00653">
    <property type="entry name" value="RNA_pol_B_RPB2"/>
    <property type="match status" value="1"/>
</dbReference>
<comment type="subunit">
    <text evidence="6 8">The RNAP catalytic core consists of 2 alpha, 1 beta, 1 beta' and 1 omega subunit. When a sigma factor is associated with the core the holoenzyme is formed, which can initiate transcription.</text>
</comment>
<dbReference type="PANTHER" id="PTHR20856">
    <property type="entry name" value="DNA-DIRECTED RNA POLYMERASE I SUBUNIT 2"/>
    <property type="match status" value="1"/>
</dbReference>
<feature type="domain" description="RNA polymerase Rpb2" evidence="12">
    <location>
        <begin position="140"/>
        <end position="285"/>
    </location>
</feature>
<dbReference type="Pfam" id="PF04561">
    <property type="entry name" value="RNA_pol_Rpb2_2"/>
    <property type="match status" value="2"/>
</dbReference>
<dbReference type="RefSeq" id="WP_026830525.1">
    <property type="nucleotide sequence ID" value="NZ_JANJYY010000043.1"/>
</dbReference>
<dbReference type="InterPro" id="IPR007642">
    <property type="entry name" value="RNA_pol_Rpb2_2"/>
</dbReference>
<evidence type="ECO:0000256" key="4">
    <source>
        <dbReference type="ARBA" id="ARBA00023163"/>
    </source>
</evidence>
<feature type="domain" description="RNA polymerase beta subunit protrusion" evidence="13">
    <location>
        <begin position="28"/>
        <end position="455"/>
    </location>
</feature>
<evidence type="ECO:0000259" key="13">
    <source>
        <dbReference type="Pfam" id="PF04563"/>
    </source>
</evidence>
<name>A0ABT6R446_9BACL</name>
<dbReference type="NCBIfam" id="TIGR02013">
    <property type="entry name" value="rpoB"/>
    <property type="match status" value="1"/>
</dbReference>
<evidence type="ECO:0000256" key="5">
    <source>
        <dbReference type="ARBA" id="ARBA00048552"/>
    </source>
</evidence>
<evidence type="ECO:0000256" key="9">
    <source>
        <dbReference type="SAM" id="MobiDB-lite"/>
    </source>
</evidence>
<dbReference type="InterPro" id="IPR010243">
    <property type="entry name" value="RNA_pol_bsu_bac"/>
</dbReference>
<comment type="catalytic activity">
    <reaction evidence="5 6 8">
        <text>RNA(n) + a ribonucleoside 5'-triphosphate = RNA(n+1) + diphosphate</text>
        <dbReference type="Rhea" id="RHEA:21248"/>
        <dbReference type="Rhea" id="RHEA-COMP:14527"/>
        <dbReference type="Rhea" id="RHEA-COMP:17342"/>
        <dbReference type="ChEBI" id="CHEBI:33019"/>
        <dbReference type="ChEBI" id="CHEBI:61557"/>
        <dbReference type="ChEBI" id="CHEBI:140395"/>
        <dbReference type="EC" id="2.7.7.6"/>
    </reaction>
</comment>
<dbReference type="Pfam" id="PF00562">
    <property type="entry name" value="RNA_pol_Rpb2_6"/>
    <property type="match status" value="1"/>
</dbReference>
<dbReference type="Proteomes" id="UP001243286">
    <property type="component" value="Unassembled WGS sequence"/>
</dbReference>
<dbReference type="InterPro" id="IPR037033">
    <property type="entry name" value="DNA-dir_RNAP_su2_hyb_sf"/>
</dbReference>
<feature type="domain" description="DNA-directed RNA polymerase beta subunit external 1" evidence="15">
    <location>
        <begin position="548"/>
        <end position="615"/>
    </location>
</feature>
<proteinExistence type="inferred from homology"/>
<keyword evidence="4 6" id="KW-0804">Transcription</keyword>
<feature type="domain" description="RNA polymerase Rpb2" evidence="12">
    <location>
        <begin position="375"/>
        <end position="411"/>
    </location>
</feature>
<reference evidence="16 17" key="1">
    <citation type="submission" date="2023-04" db="EMBL/GenBank/DDBJ databases">
        <title>Antarctic isolates genomes.</title>
        <authorList>
            <person name="Dimov S.G."/>
        </authorList>
    </citation>
    <scope>NUCLEOTIDE SEQUENCE [LARGE SCALE GENOMIC DNA]</scope>
    <source>
        <strain evidence="16 17">AL19</strain>
    </source>
</reference>
<comment type="function">
    <text evidence="6 8">DNA-dependent RNA polymerase catalyzes the transcription of DNA into RNA using the four ribonucleoside triphosphates as substrates.</text>
</comment>
<dbReference type="Pfam" id="PF10385">
    <property type="entry name" value="RNA_pol_Rpb2_45"/>
    <property type="match status" value="1"/>
</dbReference>
<dbReference type="SUPFAM" id="SSF64484">
    <property type="entry name" value="beta and beta-prime subunits of DNA dependent RNA-polymerase"/>
    <property type="match status" value="1"/>
</dbReference>
<evidence type="ECO:0000313" key="16">
    <source>
        <dbReference type="EMBL" id="MDI3235725.1"/>
    </source>
</evidence>
<keyword evidence="17" id="KW-1185">Reference proteome</keyword>
<comment type="caution">
    <text evidence="16">The sequence shown here is derived from an EMBL/GenBank/DDBJ whole genome shotgun (WGS) entry which is preliminary data.</text>
</comment>
<dbReference type="EC" id="2.7.7.6" evidence="6 8"/>
<dbReference type="Gene3D" id="2.40.270.10">
    <property type="entry name" value="DNA-directed RNA polymerase, subunit 2, domain 6"/>
    <property type="match status" value="1"/>
</dbReference>
<feature type="domain" description="RNA polymerase Rpb2" evidence="14">
    <location>
        <begin position="470"/>
        <end position="538"/>
    </location>
</feature>
<feature type="compositionally biased region" description="Acidic residues" evidence="9">
    <location>
        <begin position="1152"/>
        <end position="1162"/>
    </location>
</feature>
<dbReference type="Pfam" id="PF04565">
    <property type="entry name" value="RNA_pol_Rpb2_3"/>
    <property type="match status" value="1"/>
</dbReference>
<evidence type="ECO:0000256" key="8">
    <source>
        <dbReference type="RuleBase" id="RU363031"/>
    </source>
</evidence>
<gene>
    <name evidence="6 16" type="primary">rpoB</name>
    <name evidence="16" type="ORF">QK289_11965</name>
</gene>
<evidence type="ECO:0000313" key="17">
    <source>
        <dbReference type="Proteomes" id="UP001243286"/>
    </source>
</evidence>
<dbReference type="InterPro" id="IPR014724">
    <property type="entry name" value="RNA_pol_RPB2_OB-fold"/>
</dbReference>
<dbReference type="InterPro" id="IPR007645">
    <property type="entry name" value="RNA_pol_Rpb2_3"/>
</dbReference>
<dbReference type="Pfam" id="PF04563">
    <property type="entry name" value="RNA_pol_Rpb2_1"/>
    <property type="match status" value="1"/>
</dbReference>
<dbReference type="GO" id="GO:0003899">
    <property type="term" value="F:DNA-directed RNA polymerase activity"/>
    <property type="evidence" value="ECO:0007669"/>
    <property type="project" value="UniProtKB-EC"/>
</dbReference>
<evidence type="ECO:0000256" key="6">
    <source>
        <dbReference type="HAMAP-Rule" id="MF_01321"/>
    </source>
</evidence>
<protein>
    <recommendedName>
        <fullName evidence="6 8">DNA-directed RNA polymerase subunit beta</fullName>
        <shortName evidence="6">RNAP subunit beta</shortName>
        <ecNumber evidence="6 8">2.7.7.6</ecNumber>
    </recommendedName>
    <alternativeName>
        <fullName evidence="6">RNA polymerase subunit beta</fullName>
    </alternativeName>
    <alternativeName>
        <fullName evidence="6">Transcriptase subunit beta</fullName>
    </alternativeName>
</protein>
<dbReference type="InterPro" id="IPR015712">
    <property type="entry name" value="DNA-dir_RNA_pol_su2"/>
</dbReference>
<dbReference type="GO" id="GO:0000428">
    <property type="term" value="C:DNA-directed RNA polymerase complex"/>
    <property type="evidence" value="ECO:0007669"/>
    <property type="project" value="UniProtKB-KW"/>
</dbReference>
<dbReference type="InterPro" id="IPR007121">
    <property type="entry name" value="RNA_pol_bsu_CS"/>
</dbReference>
<dbReference type="Gene3D" id="2.40.50.150">
    <property type="match status" value="1"/>
</dbReference>
<keyword evidence="2 6" id="KW-0808">Transferase</keyword>
<feature type="domain" description="RNA polymerase Rpb2" evidence="11">
    <location>
        <begin position="1072"/>
        <end position="1147"/>
    </location>
</feature>
<evidence type="ECO:0000259" key="14">
    <source>
        <dbReference type="Pfam" id="PF04565"/>
    </source>
</evidence>
<dbReference type="Gene3D" id="3.90.1100.10">
    <property type="match status" value="3"/>
</dbReference>
<evidence type="ECO:0000259" key="11">
    <source>
        <dbReference type="Pfam" id="PF04560"/>
    </source>
</evidence>
<evidence type="ECO:0000259" key="10">
    <source>
        <dbReference type="Pfam" id="PF00562"/>
    </source>
</evidence>
<evidence type="ECO:0000256" key="2">
    <source>
        <dbReference type="ARBA" id="ARBA00022679"/>
    </source>
</evidence>
<feature type="region of interest" description="Disordered" evidence="9">
    <location>
        <begin position="1152"/>
        <end position="1185"/>
    </location>
</feature>
<dbReference type="InterPro" id="IPR019462">
    <property type="entry name" value="DNA-dir_RNA_pol_bsu_external_1"/>
</dbReference>
<dbReference type="HAMAP" id="MF_01321">
    <property type="entry name" value="RNApol_bact_RpoB"/>
    <property type="match status" value="1"/>
</dbReference>
<dbReference type="EMBL" id="JASBQV010000020">
    <property type="protein sequence ID" value="MDI3235725.1"/>
    <property type="molecule type" value="Genomic_DNA"/>
</dbReference>
<dbReference type="Gene3D" id="3.90.1110.10">
    <property type="entry name" value="RNA polymerase Rpb2, domain 2"/>
    <property type="match status" value="1"/>
</dbReference>
<evidence type="ECO:0000256" key="3">
    <source>
        <dbReference type="ARBA" id="ARBA00022695"/>
    </source>
</evidence>
<dbReference type="NCBIfam" id="NF001616">
    <property type="entry name" value="PRK00405.1"/>
    <property type="match status" value="1"/>
</dbReference>
<evidence type="ECO:0000256" key="1">
    <source>
        <dbReference type="ARBA" id="ARBA00022478"/>
    </source>
</evidence>
<evidence type="ECO:0000259" key="12">
    <source>
        <dbReference type="Pfam" id="PF04561"/>
    </source>
</evidence>
<dbReference type="InterPro" id="IPR007120">
    <property type="entry name" value="DNA-dir_RNAP_su2_dom"/>
</dbReference>
<sequence length="1185" mass="132475">MTGQLVQYGRHRQRRSYARISEVLELPNLIEIQTNSYEWFLREGLREMFRDISPISDFTGNLVLEFIDYSLGEPKYSTDESKERDVTYSAPLRVKVRLQNKETGELKEQEVFMGDFPLMTESGTFIINGAERVIVSQLVRSPSVYYNNKLDKNGKRGFSATVIPNRGAWLELETDAKDIVYVRIDRTRKIPVTVLLRALGFGTDQEIIDLLGDDEYLRNSLEKDNTETTEKALIEIYERLRPGEPPTVENAKALLVSRFFDPKRYDLANVGRYKINKKLHLKNRLFGQKLAETLVDPETGEVIAEEGTVLDRRMLDKVLPFLEGSVGYIEATPTGGVTQGEAFNLQSIKVFAPDDAEGERIINIIGNGNIDRDIKHITPADMIAAINYFFNLLHEVGTTDDIDHLGNRRLRSVGELLQNQFRIGLSRMERVVKERMSIQDQNAITPQALINIRPVIASIKEFFGSSQLSQFMDQTNPLAELTHKRRLSALGPGGLTRERAGFEVRDVHYSHYSRMCPIETPEGPNIGLINSLSSFAKVNEYGFIEAPYRRVNPETGVVTNEIHYMTADEEDLYVVAQANMLLTEEKTFQDTHVLSRFRGQNLSVEPPRVDYMDVSPKQVVSAATACIPFLENDDSNRALMGANMQRQAVPLLDPESPIVGTGMEYVSAKDSGAAVVAKHSGIAERVTAREILVRRTTEVDGNIVQGELDRYKIQKFIRSNQGTCYNQKPIIKAGDPVDKGEILADGPSMDGGELALGRNVLVGFMTWDGYNYEDAVIMSERLVKDDVYTSIHIEEYECESRDTKLGPEEITRDIPNVGDDALKNLDDRGIIRVGAEVKDGDILVGKVTPKGVTELTAEERLLHAIFGEKAREVRDTSLRVPHGGDGIILDVKIFDRDNGDELSPGVNQLIRAYIVQKRKIHEGDKMAGRHGNKGVISRILPEEDMPYMPDGTPIDIMLNPLGVPSRMNIGQLLELHLGMAARQLGIKVASPVFDGAREEDVWATIEEAGMDRDAKTILYDGRSGEAFDNRISVGVMYMIKLAHMVDDKLHARSTGPYSLVTQQPLGGKAQFGGQRFGEMEVWALEAYGAAYTLQEILTIKSDDTIGRVKAYEAIVKGENVPQPGVPESFRVLIKELQSLGMDVKMMSAEDEEIEMKDDDDDNIPNATPALEEVQAPVAPVVTEEE</sequence>
<dbReference type="Gene3D" id="2.40.50.100">
    <property type="match status" value="1"/>
</dbReference>
<evidence type="ECO:0000256" key="7">
    <source>
        <dbReference type="RuleBase" id="RU000434"/>
    </source>
</evidence>
<dbReference type="Gene3D" id="3.90.1800.10">
    <property type="entry name" value="RNA polymerase alpha subunit dimerisation domain"/>
    <property type="match status" value="1"/>
</dbReference>
<accession>A0ABT6R446</accession>
<evidence type="ECO:0000259" key="15">
    <source>
        <dbReference type="Pfam" id="PF10385"/>
    </source>
</evidence>